<gene>
    <name evidence="7" type="ORF">FKG95_25155</name>
</gene>
<evidence type="ECO:0000256" key="5">
    <source>
        <dbReference type="SAM" id="MobiDB-lite"/>
    </source>
</evidence>
<dbReference type="Gene3D" id="3.40.50.300">
    <property type="entry name" value="P-loop containing nucleotide triphosphate hydrolases"/>
    <property type="match status" value="2"/>
</dbReference>
<dbReference type="InterPro" id="IPR006555">
    <property type="entry name" value="ATP-dep_Helicase_C"/>
</dbReference>
<evidence type="ECO:0000256" key="4">
    <source>
        <dbReference type="ARBA" id="ARBA00038058"/>
    </source>
</evidence>
<dbReference type="OrthoDB" id="9805194at2"/>
<dbReference type="GO" id="GO:0005524">
    <property type="term" value="F:ATP binding"/>
    <property type="evidence" value="ECO:0007669"/>
    <property type="project" value="UniProtKB-KW"/>
</dbReference>
<name>A0A545T7W8_9PROT</name>
<dbReference type="InterPro" id="IPR027417">
    <property type="entry name" value="P-loop_NTPase"/>
</dbReference>
<sequence>MSHSHEPPQVRAPDFDAAPISDRSLQLPGAPMLAVGLTRAVWLDQDGELNELSLRDASERARREAPILCHARAIARRLGCDPFPAYDLLELFAFVRPARFCTPTPRGLANELGLLTPDSLDADVSVLPQIALALLRELAAGSSRRDPSAHDIAWAMAQTGWRWGPAVLSAVQLTDSGDERHMARGLHVWDFLSEWNEVPPATPPGSEAVTANEARHRLSELLDSEAESRPQQADYASAVSQAFGPRREADQPNLVLAEAGTGTGKTLGYIAPASLWAQKNQGPVWISTYTRNLQRQLDDELSKLYPEPRLKSERVVIRKGRENYLCLLNFDEAVTGLASRGSDGVAIGLMARWAAWTRDGDMVGGDFPGWLADLLGRARTLGLTDRRGECIYSACSHYRKCFIERNLRKAKQAEIVVANHALVMIQAALGGGEDGQLPTHYVLDEGHHVFDAADSAFAAHLSGQETYDLRRWLIGSESAGRSAGRARGLRKRLEDLVAGDAELTDLLNQTLRAATVLPAEAWHQRIADGRTNGPAEAFLRGVRQQVYARSGGHDSPYSLEVDARPAEPDVIEAAATLKDALMTVLKPMEGLKKGLQARLDDDADKLDSDTRRRIEASTRSLERRGQMQITAWCAMLDALQADTPPEFTDWFAVERNGGNDMDVGMFRHWKDPTIPFADAVMRNAQGLVITSATLTDDPGGTPSKKPTDSAELESPDPESPLGEAAWKAAEQRTGALHLENPAIRALVTSPFDYEKQTRVYVISDVRKDDLNQVAAAYRELFLASGGGGLGLFTAISRLRAVRQRLVEPLEQAGLHLYAQHVDAMDISTLVDIFRDELDSCLLGTDAVRDGVDVPGDALRLIVFDRVPWPRPDIQHRERRKLFGGRAFDDRLVRLKLRQAFGRLVRRDRDRGIFVLLDPMMPSRLHGAFPKGVVPQKVGLAQAVDEISAFFSKDAEGDSPF</sequence>
<comment type="similarity">
    <text evidence="4">Belongs to the helicase family. DinG subfamily.</text>
</comment>
<dbReference type="PANTHER" id="PTHR11472">
    <property type="entry name" value="DNA REPAIR DEAD HELICASE RAD3/XP-D SUBFAMILY MEMBER"/>
    <property type="match status" value="1"/>
</dbReference>
<dbReference type="GO" id="GO:0016818">
    <property type="term" value="F:hydrolase activity, acting on acid anhydrides, in phosphorus-containing anhydrides"/>
    <property type="evidence" value="ECO:0007669"/>
    <property type="project" value="InterPro"/>
</dbReference>
<accession>A0A545T7W8</accession>
<dbReference type="InterPro" id="IPR014013">
    <property type="entry name" value="Helic_SF1/SF2_ATP-bd_DinG/Rad3"/>
</dbReference>
<dbReference type="Pfam" id="PF13307">
    <property type="entry name" value="Helicase_C_2"/>
    <property type="match status" value="1"/>
</dbReference>
<dbReference type="InterPro" id="IPR045028">
    <property type="entry name" value="DinG/Rad3-like"/>
</dbReference>
<proteinExistence type="inferred from homology"/>
<dbReference type="PANTHER" id="PTHR11472:SF34">
    <property type="entry name" value="REGULATOR OF TELOMERE ELONGATION HELICASE 1"/>
    <property type="match status" value="1"/>
</dbReference>
<keyword evidence="1" id="KW-0547">Nucleotide-binding</keyword>
<evidence type="ECO:0000256" key="3">
    <source>
        <dbReference type="ARBA" id="ARBA00022840"/>
    </source>
</evidence>
<dbReference type="AlphaFoldDB" id="A0A545T7W8"/>
<dbReference type="PROSITE" id="PS51193">
    <property type="entry name" value="HELICASE_ATP_BIND_2"/>
    <property type="match status" value="1"/>
</dbReference>
<evidence type="ECO:0000313" key="8">
    <source>
        <dbReference type="Proteomes" id="UP000315252"/>
    </source>
</evidence>
<dbReference type="Proteomes" id="UP000315252">
    <property type="component" value="Unassembled WGS sequence"/>
</dbReference>
<feature type="domain" description="Helicase ATP-binding" evidence="6">
    <location>
        <begin position="218"/>
        <end position="513"/>
    </location>
</feature>
<dbReference type="SMART" id="SM00491">
    <property type="entry name" value="HELICc2"/>
    <property type="match status" value="1"/>
</dbReference>
<evidence type="ECO:0000259" key="6">
    <source>
        <dbReference type="PROSITE" id="PS51193"/>
    </source>
</evidence>
<dbReference type="SUPFAM" id="SSF52540">
    <property type="entry name" value="P-loop containing nucleoside triphosphate hydrolases"/>
    <property type="match status" value="1"/>
</dbReference>
<protein>
    <submittedName>
        <fullName evidence="7">ATP-dependent DNA helicase</fullName>
    </submittedName>
</protein>
<evidence type="ECO:0000256" key="2">
    <source>
        <dbReference type="ARBA" id="ARBA00022801"/>
    </source>
</evidence>
<dbReference type="EMBL" id="VHSH01000011">
    <property type="protein sequence ID" value="TQV73310.1"/>
    <property type="molecule type" value="Genomic_DNA"/>
</dbReference>
<keyword evidence="7" id="KW-0347">Helicase</keyword>
<evidence type="ECO:0000313" key="7">
    <source>
        <dbReference type="EMBL" id="TQV73310.1"/>
    </source>
</evidence>
<evidence type="ECO:0000256" key="1">
    <source>
        <dbReference type="ARBA" id="ARBA00022741"/>
    </source>
</evidence>
<dbReference type="GO" id="GO:0006139">
    <property type="term" value="P:nucleobase-containing compound metabolic process"/>
    <property type="evidence" value="ECO:0007669"/>
    <property type="project" value="InterPro"/>
</dbReference>
<feature type="region of interest" description="Disordered" evidence="5">
    <location>
        <begin position="224"/>
        <end position="244"/>
    </location>
</feature>
<keyword evidence="3" id="KW-0067">ATP-binding</keyword>
<keyword evidence="8" id="KW-1185">Reference proteome</keyword>
<reference evidence="7 8" key="1">
    <citation type="submission" date="2019-06" db="EMBL/GenBank/DDBJ databases">
        <title>Whole genome sequence for Rhodospirillaceae sp. R148.</title>
        <authorList>
            <person name="Wang G."/>
        </authorList>
    </citation>
    <scope>NUCLEOTIDE SEQUENCE [LARGE SCALE GENOMIC DNA]</scope>
    <source>
        <strain evidence="7 8">R148</strain>
    </source>
</reference>
<comment type="caution">
    <text evidence="7">The sequence shown here is derived from an EMBL/GenBank/DDBJ whole genome shotgun (WGS) entry which is preliminary data.</text>
</comment>
<keyword evidence="2" id="KW-0378">Hydrolase</keyword>
<dbReference type="GO" id="GO:0003678">
    <property type="term" value="F:DNA helicase activity"/>
    <property type="evidence" value="ECO:0007669"/>
    <property type="project" value="TreeGrafter"/>
</dbReference>
<dbReference type="GO" id="GO:0003676">
    <property type="term" value="F:nucleic acid binding"/>
    <property type="evidence" value="ECO:0007669"/>
    <property type="project" value="InterPro"/>
</dbReference>
<feature type="region of interest" description="Disordered" evidence="5">
    <location>
        <begin position="691"/>
        <end position="723"/>
    </location>
</feature>
<organism evidence="7 8">
    <name type="scientific">Denitrobaculum tricleocarpae</name>
    <dbReference type="NCBI Taxonomy" id="2591009"/>
    <lineage>
        <taxon>Bacteria</taxon>
        <taxon>Pseudomonadati</taxon>
        <taxon>Pseudomonadota</taxon>
        <taxon>Alphaproteobacteria</taxon>
        <taxon>Rhodospirillales</taxon>
        <taxon>Rhodospirillaceae</taxon>
        <taxon>Denitrobaculum</taxon>
    </lineage>
</organism>